<reference evidence="9 10" key="1">
    <citation type="submission" date="2020-08" db="EMBL/GenBank/DDBJ databases">
        <title>Genomic Encyclopedia of Type Strains, Phase IV (KMG-IV): sequencing the most valuable type-strain genomes for metagenomic binning, comparative biology and taxonomic classification.</title>
        <authorList>
            <person name="Goeker M."/>
        </authorList>
    </citation>
    <scope>NUCLEOTIDE SEQUENCE [LARGE SCALE GENOMIC DNA]</scope>
    <source>
        <strain evidence="9 10">DSM 25701</strain>
    </source>
</reference>
<dbReference type="Proteomes" id="UP000536640">
    <property type="component" value="Unassembled WGS sequence"/>
</dbReference>
<evidence type="ECO:0000256" key="2">
    <source>
        <dbReference type="ARBA" id="ARBA00022840"/>
    </source>
</evidence>
<dbReference type="Gene3D" id="1.10.8.60">
    <property type="match status" value="1"/>
</dbReference>
<dbReference type="FunFam" id="3.40.50.300:FF:000006">
    <property type="entry name" value="DNA-binding transcriptional regulator NtrC"/>
    <property type="match status" value="1"/>
</dbReference>
<dbReference type="Gene3D" id="1.10.10.60">
    <property type="entry name" value="Homeodomain-like"/>
    <property type="match status" value="1"/>
</dbReference>
<name>A0A840R659_9GAMM</name>
<dbReference type="Pfam" id="PF00158">
    <property type="entry name" value="Sigma54_activat"/>
    <property type="match status" value="1"/>
</dbReference>
<feature type="modified residue" description="4-aspartylphosphate" evidence="6">
    <location>
        <position position="54"/>
    </location>
</feature>
<dbReference type="InterPro" id="IPR025944">
    <property type="entry name" value="Sigma_54_int_dom_CS"/>
</dbReference>
<dbReference type="PANTHER" id="PTHR32071">
    <property type="entry name" value="TRANSCRIPTIONAL REGULATORY PROTEIN"/>
    <property type="match status" value="1"/>
</dbReference>
<dbReference type="PROSITE" id="PS00688">
    <property type="entry name" value="SIGMA54_INTERACT_3"/>
    <property type="match status" value="1"/>
</dbReference>
<dbReference type="PRINTS" id="PR01590">
    <property type="entry name" value="HTHFIS"/>
</dbReference>
<dbReference type="InterPro" id="IPR011006">
    <property type="entry name" value="CheY-like_superfamily"/>
</dbReference>
<dbReference type="InterPro" id="IPR003593">
    <property type="entry name" value="AAA+_ATPase"/>
</dbReference>
<dbReference type="PROSITE" id="PS00675">
    <property type="entry name" value="SIGMA54_INTERACT_1"/>
    <property type="match status" value="1"/>
</dbReference>
<keyword evidence="4" id="KW-0238">DNA-binding</keyword>
<keyword evidence="5" id="KW-0804">Transcription</keyword>
<evidence type="ECO:0000313" key="9">
    <source>
        <dbReference type="EMBL" id="MBB5188028.1"/>
    </source>
</evidence>
<dbReference type="PANTHER" id="PTHR32071:SF100">
    <property type="entry name" value="RESPONSE REGULATOR PROTEIN PILR"/>
    <property type="match status" value="1"/>
</dbReference>
<evidence type="ECO:0000256" key="6">
    <source>
        <dbReference type="PROSITE-ProRule" id="PRU00169"/>
    </source>
</evidence>
<dbReference type="Pfam" id="PF25601">
    <property type="entry name" value="AAA_lid_14"/>
    <property type="match status" value="1"/>
</dbReference>
<dbReference type="InterPro" id="IPR058031">
    <property type="entry name" value="AAA_lid_NorR"/>
</dbReference>
<evidence type="ECO:0000313" key="10">
    <source>
        <dbReference type="Proteomes" id="UP000536640"/>
    </source>
</evidence>
<dbReference type="Pfam" id="PF02954">
    <property type="entry name" value="HTH_8"/>
    <property type="match status" value="1"/>
</dbReference>
<dbReference type="CDD" id="cd00009">
    <property type="entry name" value="AAA"/>
    <property type="match status" value="1"/>
</dbReference>
<dbReference type="Pfam" id="PF00072">
    <property type="entry name" value="Response_reg"/>
    <property type="match status" value="1"/>
</dbReference>
<dbReference type="SMART" id="SM00382">
    <property type="entry name" value="AAA"/>
    <property type="match status" value="1"/>
</dbReference>
<dbReference type="GO" id="GO:0043565">
    <property type="term" value="F:sequence-specific DNA binding"/>
    <property type="evidence" value="ECO:0007669"/>
    <property type="project" value="InterPro"/>
</dbReference>
<dbReference type="InterPro" id="IPR025943">
    <property type="entry name" value="Sigma_54_int_dom_ATP-bd_2"/>
</dbReference>
<feature type="domain" description="Response regulatory" evidence="8">
    <location>
        <begin position="4"/>
        <end position="119"/>
    </location>
</feature>
<evidence type="ECO:0000256" key="1">
    <source>
        <dbReference type="ARBA" id="ARBA00022741"/>
    </source>
</evidence>
<protein>
    <submittedName>
        <fullName evidence="9">Two-component system response regulator PilR (NtrC family)</fullName>
    </submittedName>
</protein>
<dbReference type="RefSeq" id="WP_184463091.1">
    <property type="nucleotide sequence ID" value="NZ_JACHHW010000006.1"/>
</dbReference>
<dbReference type="Gene3D" id="3.40.50.300">
    <property type="entry name" value="P-loop containing nucleotide triphosphate hydrolases"/>
    <property type="match status" value="1"/>
</dbReference>
<dbReference type="Gene3D" id="3.40.50.2300">
    <property type="match status" value="1"/>
</dbReference>
<evidence type="ECO:0000259" key="7">
    <source>
        <dbReference type="PROSITE" id="PS50045"/>
    </source>
</evidence>
<dbReference type="PROSITE" id="PS00676">
    <property type="entry name" value="SIGMA54_INTERACT_2"/>
    <property type="match status" value="1"/>
</dbReference>
<keyword evidence="1" id="KW-0547">Nucleotide-binding</keyword>
<accession>A0A840R659</accession>
<feature type="domain" description="Sigma-54 factor interaction" evidence="7">
    <location>
        <begin position="136"/>
        <end position="365"/>
    </location>
</feature>
<dbReference type="InterPro" id="IPR002197">
    <property type="entry name" value="HTH_Fis"/>
</dbReference>
<gene>
    <name evidence="9" type="ORF">HNQ57_002307</name>
</gene>
<dbReference type="InterPro" id="IPR001789">
    <property type="entry name" value="Sig_transdc_resp-reg_receiver"/>
</dbReference>
<dbReference type="InterPro" id="IPR009057">
    <property type="entry name" value="Homeodomain-like_sf"/>
</dbReference>
<dbReference type="SUPFAM" id="SSF46689">
    <property type="entry name" value="Homeodomain-like"/>
    <property type="match status" value="1"/>
</dbReference>
<dbReference type="GO" id="GO:0006355">
    <property type="term" value="P:regulation of DNA-templated transcription"/>
    <property type="evidence" value="ECO:0007669"/>
    <property type="project" value="InterPro"/>
</dbReference>
<dbReference type="InterPro" id="IPR002078">
    <property type="entry name" value="Sigma_54_int"/>
</dbReference>
<dbReference type="PROSITE" id="PS50045">
    <property type="entry name" value="SIGMA54_INTERACT_4"/>
    <property type="match status" value="1"/>
</dbReference>
<organism evidence="9 10">
    <name type="scientific">Zhongshania antarctica</name>
    <dbReference type="NCBI Taxonomy" id="641702"/>
    <lineage>
        <taxon>Bacteria</taxon>
        <taxon>Pseudomonadati</taxon>
        <taxon>Pseudomonadota</taxon>
        <taxon>Gammaproteobacteria</taxon>
        <taxon>Cellvibrionales</taxon>
        <taxon>Spongiibacteraceae</taxon>
        <taxon>Zhongshania</taxon>
    </lineage>
</organism>
<evidence type="ECO:0000259" key="8">
    <source>
        <dbReference type="PROSITE" id="PS50110"/>
    </source>
</evidence>
<dbReference type="SMART" id="SM00448">
    <property type="entry name" value="REC"/>
    <property type="match status" value="1"/>
</dbReference>
<keyword evidence="2" id="KW-0067">ATP-binding</keyword>
<evidence type="ECO:0000256" key="4">
    <source>
        <dbReference type="ARBA" id="ARBA00023125"/>
    </source>
</evidence>
<dbReference type="GO" id="GO:0005524">
    <property type="term" value="F:ATP binding"/>
    <property type="evidence" value="ECO:0007669"/>
    <property type="project" value="UniProtKB-KW"/>
</dbReference>
<evidence type="ECO:0000256" key="3">
    <source>
        <dbReference type="ARBA" id="ARBA00023015"/>
    </source>
</evidence>
<keyword evidence="3" id="KW-0805">Transcription regulation</keyword>
<dbReference type="PROSITE" id="PS50110">
    <property type="entry name" value="RESPONSE_REGULATORY"/>
    <property type="match status" value="1"/>
</dbReference>
<evidence type="ECO:0000256" key="5">
    <source>
        <dbReference type="ARBA" id="ARBA00023163"/>
    </source>
</evidence>
<dbReference type="InterPro" id="IPR027417">
    <property type="entry name" value="P-loop_NTPase"/>
</dbReference>
<keyword evidence="6" id="KW-0597">Phosphoprotein</keyword>
<sequence>MQQSVLIIDDEPDIRELLEITISRMGLHTIAVGNVRDAIQALSQNENINLCLTDIKLPDGSGLEIVRHIQQNAMCTAVAVLTAYGSTELAVEALKAGAFDFINKPVSVEQLRSLVKTALKLDRRETQVDGSSNTRLLGETQSIINLREQILKLSRSQAPVYISGESGSGKEVVARLIHANGPRSDAPFVPVNCGAIPSELVESEFFGHSKGSFTGAYDHKEGLFEAANGGTLFLDEVADLPLNMQVKLLRAIQEKAVRRIGSTQEIPVDVRILSATHRDLAKAVAAEHFRSDLFYRINVIEVQVPSLRDRASDIPLLAKFLLEKIGREWGVTPPTLDKSALASLCVYGFPGNVRELENIIERAATLCENNTITASDLSLPSIAPQAHSNASAPDKGSHFAAASGQLEEYIAGIEKEIIADALEANRWNKTESAKNLGLTFRQFRYKLKKYNLE</sequence>
<comment type="caution">
    <text evidence="9">The sequence shown here is derived from an EMBL/GenBank/DDBJ whole genome shotgun (WGS) entry which is preliminary data.</text>
</comment>
<keyword evidence="10" id="KW-1185">Reference proteome</keyword>
<dbReference type="InterPro" id="IPR025662">
    <property type="entry name" value="Sigma_54_int_dom_ATP-bd_1"/>
</dbReference>
<dbReference type="EMBL" id="JACHHW010000006">
    <property type="protein sequence ID" value="MBB5188028.1"/>
    <property type="molecule type" value="Genomic_DNA"/>
</dbReference>
<proteinExistence type="predicted"/>
<dbReference type="SUPFAM" id="SSF52172">
    <property type="entry name" value="CheY-like"/>
    <property type="match status" value="1"/>
</dbReference>
<dbReference type="SUPFAM" id="SSF52540">
    <property type="entry name" value="P-loop containing nucleoside triphosphate hydrolases"/>
    <property type="match status" value="1"/>
</dbReference>
<dbReference type="AlphaFoldDB" id="A0A840R659"/>
<dbReference type="GO" id="GO:0000160">
    <property type="term" value="P:phosphorelay signal transduction system"/>
    <property type="evidence" value="ECO:0007669"/>
    <property type="project" value="InterPro"/>
</dbReference>